<dbReference type="PANTHER" id="PTHR10340">
    <property type="entry name" value="SPHINGOMYELIN PHOSPHODIESTERASE"/>
    <property type="match status" value="1"/>
</dbReference>
<dbReference type="InterPro" id="IPR004843">
    <property type="entry name" value="Calcineurin-like_PHP"/>
</dbReference>
<organism evidence="9 10">
    <name type="scientific">Trichonephila inaurata madagascariensis</name>
    <dbReference type="NCBI Taxonomy" id="2747483"/>
    <lineage>
        <taxon>Eukaryota</taxon>
        <taxon>Metazoa</taxon>
        <taxon>Ecdysozoa</taxon>
        <taxon>Arthropoda</taxon>
        <taxon>Chelicerata</taxon>
        <taxon>Arachnida</taxon>
        <taxon>Araneae</taxon>
        <taxon>Araneomorphae</taxon>
        <taxon>Entelegynae</taxon>
        <taxon>Araneoidea</taxon>
        <taxon>Nephilidae</taxon>
        <taxon>Trichonephila</taxon>
        <taxon>Trichonephila inaurata</taxon>
    </lineage>
</organism>
<dbReference type="AlphaFoldDB" id="A0A8X6X309"/>
<evidence type="ECO:0000256" key="4">
    <source>
        <dbReference type="ARBA" id="ARBA00022801"/>
    </source>
</evidence>
<proteinExistence type="inferred from homology"/>
<keyword evidence="3" id="KW-0964">Secreted</keyword>
<keyword evidence="6" id="KW-0472">Membrane</keyword>
<sequence length="543" mass="62774">MDKNYSRLGDVENMCHEYVDKPPYNFSDKGLYGNYRCDAPPFLLDQTINMMKDMEANPDFILWTGDNLPHTKTSPEWDVVYEEIKSITDRLRRAFPETQILPCIGNRDLSPVNVIDPRKSSRSIYEGFLDKAGWHELLNKSKGFEEETFTRGGYYSVSVSSSLRVITLNSNLWYKKNNYTTRRRDPARQLQWLENVLNESYTNEQQVYIIGHIPPGFYSKAIPKKKGEQMYHEHFMQPLLMILRRYSEIIKGQFYGHFHLDMFQIFRYATGSIKGFALLAPSMSPWYEEKNSTLSVPVNPGVRLITYSRRDSVVSDYTQYYLDLEKANDEESGAYLPLYTFSKIYDVTEISSDSLNKVYNNLKKDQNLFETFYNLLTVGKKSLPCNNNCKVSQLCSMFSYTLKDYEKCTGLSNIIVEKSFFDKSVNYLLFYVSLLLLILTACVLFYLLYSTFCSDSKNMAKKTSTKTLDSIEGWQQLRLHIQDRPGFLRISFSGSMNVVKPSVSAVGVNSGHSKICFGLSDWISGQSLYCMDLVSSEWIFMPL</sequence>
<comment type="subcellular location">
    <subcellularLocation>
        <location evidence="1">Secreted</location>
    </subcellularLocation>
</comment>
<evidence type="ECO:0000256" key="6">
    <source>
        <dbReference type="SAM" id="Phobius"/>
    </source>
</evidence>
<evidence type="ECO:0000256" key="5">
    <source>
        <dbReference type="ARBA" id="ARBA00023180"/>
    </source>
</evidence>
<dbReference type="Proteomes" id="UP000886998">
    <property type="component" value="Unassembled WGS sequence"/>
</dbReference>
<comment type="similarity">
    <text evidence="2">Belongs to the acid sphingomyelinase family.</text>
</comment>
<dbReference type="InterPro" id="IPR045473">
    <property type="entry name" value="ASM_C"/>
</dbReference>
<dbReference type="GO" id="GO:0005615">
    <property type="term" value="C:extracellular space"/>
    <property type="evidence" value="ECO:0007669"/>
    <property type="project" value="TreeGrafter"/>
</dbReference>
<evidence type="ECO:0000256" key="1">
    <source>
        <dbReference type="ARBA" id="ARBA00004613"/>
    </source>
</evidence>
<evidence type="ECO:0000313" key="10">
    <source>
        <dbReference type="Proteomes" id="UP000886998"/>
    </source>
</evidence>
<dbReference type="EMBL" id="BMAV01004279">
    <property type="protein sequence ID" value="GFY44531.1"/>
    <property type="molecule type" value="Genomic_DNA"/>
</dbReference>
<protein>
    <submittedName>
        <fullName evidence="9">Acid sphingomyelinase-like phosphodiesterase 3b</fullName>
    </submittedName>
</protein>
<keyword evidence="6" id="KW-0812">Transmembrane</keyword>
<evidence type="ECO:0000313" key="9">
    <source>
        <dbReference type="EMBL" id="GFY44531.1"/>
    </source>
</evidence>
<dbReference type="InterPro" id="IPR029052">
    <property type="entry name" value="Metallo-depent_PP-like"/>
</dbReference>
<accession>A0A8X6X309</accession>
<name>A0A8X6X309_9ARAC</name>
<keyword evidence="4" id="KW-0378">Hydrolase</keyword>
<keyword evidence="6" id="KW-1133">Transmembrane helix</keyword>
<feature type="domain" description="Sphingomyelin phosphodiesterase C-terminal" evidence="8">
    <location>
        <begin position="295"/>
        <end position="409"/>
    </location>
</feature>
<evidence type="ECO:0000259" key="7">
    <source>
        <dbReference type="Pfam" id="PF00149"/>
    </source>
</evidence>
<comment type="caution">
    <text evidence="9">The sequence shown here is derived from an EMBL/GenBank/DDBJ whole genome shotgun (WGS) entry which is preliminary data.</text>
</comment>
<keyword evidence="5" id="KW-0325">Glycoprotein</keyword>
<keyword evidence="10" id="KW-1185">Reference proteome</keyword>
<evidence type="ECO:0000256" key="3">
    <source>
        <dbReference type="ARBA" id="ARBA00022525"/>
    </source>
</evidence>
<reference evidence="9" key="1">
    <citation type="submission" date="2020-08" db="EMBL/GenBank/DDBJ databases">
        <title>Multicomponent nature underlies the extraordinary mechanical properties of spider dragline silk.</title>
        <authorList>
            <person name="Kono N."/>
            <person name="Nakamura H."/>
            <person name="Mori M."/>
            <person name="Yoshida Y."/>
            <person name="Ohtoshi R."/>
            <person name="Malay A.D."/>
            <person name="Moran D.A.P."/>
            <person name="Tomita M."/>
            <person name="Numata K."/>
            <person name="Arakawa K."/>
        </authorList>
    </citation>
    <scope>NUCLEOTIDE SEQUENCE</scope>
</reference>
<evidence type="ECO:0000256" key="2">
    <source>
        <dbReference type="ARBA" id="ARBA00008234"/>
    </source>
</evidence>
<dbReference type="Gene3D" id="3.60.21.10">
    <property type="match status" value="1"/>
</dbReference>
<dbReference type="Pfam" id="PF19272">
    <property type="entry name" value="ASMase_C"/>
    <property type="match status" value="1"/>
</dbReference>
<evidence type="ECO:0000259" key="8">
    <source>
        <dbReference type="Pfam" id="PF19272"/>
    </source>
</evidence>
<feature type="domain" description="Calcineurin-like phosphoesterase" evidence="7">
    <location>
        <begin position="45"/>
        <end position="259"/>
    </location>
</feature>
<dbReference type="Pfam" id="PF00149">
    <property type="entry name" value="Metallophos"/>
    <property type="match status" value="1"/>
</dbReference>
<feature type="transmembrane region" description="Helical" evidence="6">
    <location>
        <begin position="428"/>
        <end position="449"/>
    </location>
</feature>
<dbReference type="SUPFAM" id="SSF56300">
    <property type="entry name" value="Metallo-dependent phosphatases"/>
    <property type="match status" value="1"/>
</dbReference>
<dbReference type="GO" id="GO:0008081">
    <property type="term" value="F:phosphoric diester hydrolase activity"/>
    <property type="evidence" value="ECO:0007669"/>
    <property type="project" value="TreeGrafter"/>
</dbReference>
<gene>
    <name evidence="9" type="primary">Smpdl3b</name>
    <name evidence="9" type="ORF">TNIN_241731</name>
</gene>
<dbReference type="OrthoDB" id="6337601at2759"/>
<dbReference type="PANTHER" id="PTHR10340:SF57">
    <property type="entry name" value="METALLOPHOS DOMAIN-CONTAINING PROTEIN"/>
    <property type="match status" value="1"/>
</dbReference>